<name>A0A2T1GNR5_9CYAN</name>
<evidence type="ECO:0000313" key="1">
    <source>
        <dbReference type="EMBL" id="PSB59567.1"/>
    </source>
</evidence>
<dbReference type="Proteomes" id="UP000238937">
    <property type="component" value="Unassembled WGS sequence"/>
</dbReference>
<evidence type="ECO:0000313" key="2">
    <source>
        <dbReference type="Proteomes" id="UP000238937"/>
    </source>
</evidence>
<dbReference type="RefSeq" id="WP_106299313.1">
    <property type="nucleotide sequence ID" value="NZ_PVWO01000002.1"/>
</dbReference>
<gene>
    <name evidence="1" type="ORF">C7B77_00245</name>
</gene>
<protein>
    <submittedName>
        <fullName evidence="1">Uncharacterized protein</fullName>
    </submittedName>
</protein>
<accession>A0A2T1GNR5</accession>
<dbReference type="EMBL" id="PVWO01000002">
    <property type="protein sequence ID" value="PSB59567.1"/>
    <property type="molecule type" value="Genomic_DNA"/>
</dbReference>
<keyword evidence="2" id="KW-1185">Reference proteome</keyword>
<comment type="caution">
    <text evidence="1">The sequence shown here is derived from an EMBL/GenBank/DDBJ whole genome shotgun (WGS) entry which is preliminary data.</text>
</comment>
<proteinExistence type="predicted"/>
<organism evidence="1 2">
    <name type="scientific">Chamaesiphon polymorphus CCALA 037</name>
    <dbReference type="NCBI Taxonomy" id="2107692"/>
    <lineage>
        <taxon>Bacteria</taxon>
        <taxon>Bacillati</taxon>
        <taxon>Cyanobacteriota</taxon>
        <taxon>Cyanophyceae</taxon>
        <taxon>Gomontiellales</taxon>
        <taxon>Chamaesiphonaceae</taxon>
        <taxon>Chamaesiphon</taxon>
    </lineage>
</organism>
<reference evidence="1 2" key="1">
    <citation type="submission" date="2018-03" db="EMBL/GenBank/DDBJ databases">
        <title>The ancient ancestry and fast evolution of plastids.</title>
        <authorList>
            <person name="Moore K.R."/>
            <person name="Magnabosco C."/>
            <person name="Momper L."/>
            <person name="Gold D.A."/>
            <person name="Bosak T."/>
            <person name="Fournier G.P."/>
        </authorList>
    </citation>
    <scope>NUCLEOTIDE SEQUENCE [LARGE SCALE GENOMIC DNA]</scope>
    <source>
        <strain evidence="1 2">CCALA 037</strain>
    </source>
</reference>
<dbReference type="AlphaFoldDB" id="A0A2T1GNR5"/>
<sequence>MCVAHRYGWLPLKLTTFDKASKLRKLGKFLTIWEREIRELITRSMSALQYHWNYTGVKLE</sequence>